<feature type="compositionally biased region" description="Polar residues" evidence="1">
    <location>
        <begin position="13"/>
        <end position="22"/>
    </location>
</feature>
<dbReference type="AlphaFoldDB" id="A0A9P6NCZ3"/>
<name>A0A9P6NCZ3_9BASI</name>
<reference evidence="2" key="1">
    <citation type="submission" date="2013-11" db="EMBL/GenBank/DDBJ databases">
        <title>Genome sequence of the fusiform rust pathogen reveals effectors for host alternation and coevolution with pine.</title>
        <authorList>
            <consortium name="DOE Joint Genome Institute"/>
            <person name="Smith K."/>
            <person name="Pendleton A."/>
            <person name="Kubisiak T."/>
            <person name="Anderson C."/>
            <person name="Salamov A."/>
            <person name="Aerts A."/>
            <person name="Riley R."/>
            <person name="Clum A."/>
            <person name="Lindquist E."/>
            <person name="Ence D."/>
            <person name="Campbell M."/>
            <person name="Kronenberg Z."/>
            <person name="Feau N."/>
            <person name="Dhillon B."/>
            <person name="Hamelin R."/>
            <person name="Burleigh J."/>
            <person name="Smith J."/>
            <person name="Yandell M."/>
            <person name="Nelson C."/>
            <person name="Grigoriev I."/>
            <person name="Davis J."/>
        </authorList>
    </citation>
    <scope>NUCLEOTIDE SEQUENCE</scope>
    <source>
        <strain evidence="2">G11</strain>
    </source>
</reference>
<evidence type="ECO:0000313" key="2">
    <source>
        <dbReference type="EMBL" id="KAG0143834.1"/>
    </source>
</evidence>
<organism evidence="2 3">
    <name type="scientific">Cronartium quercuum f. sp. fusiforme G11</name>
    <dbReference type="NCBI Taxonomy" id="708437"/>
    <lineage>
        <taxon>Eukaryota</taxon>
        <taxon>Fungi</taxon>
        <taxon>Dikarya</taxon>
        <taxon>Basidiomycota</taxon>
        <taxon>Pucciniomycotina</taxon>
        <taxon>Pucciniomycetes</taxon>
        <taxon>Pucciniales</taxon>
        <taxon>Coleosporiaceae</taxon>
        <taxon>Cronartium</taxon>
    </lineage>
</organism>
<keyword evidence="3" id="KW-1185">Reference proteome</keyword>
<feature type="region of interest" description="Disordered" evidence="1">
    <location>
        <begin position="1"/>
        <end position="63"/>
    </location>
</feature>
<evidence type="ECO:0000313" key="3">
    <source>
        <dbReference type="Proteomes" id="UP000886653"/>
    </source>
</evidence>
<protein>
    <submittedName>
        <fullName evidence="2">Uncharacterized protein</fullName>
    </submittedName>
</protein>
<comment type="caution">
    <text evidence="2">The sequence shown here is derived from an EMBL/GenBank/DDBJ whole genome shotgun (WGS) entry which is preliminary data.</text>
</comment>
<dbReference type="EMBL" id="MU167309">
    <property type="protein sequence ID" value="KAG0143834.1"/>
    <property type="molecule type" value="Genomic_DNA"/>
</dbReference>
<accession>A0A9P6NCZ3</accession>
<evidence type="ECO:0000256" key="1">
    <source>
        <dbReference type="SAM" id="MobiDB-lite"/>
    </source>
</evidence>
<proteinExistence type="predicted"/>
<feature type="compositionally biased region" description="Polar residues" evidence="1">
    <location>
        <begin position="32"/>
        <end position="63"/>
    </location>
</feature>
<sequence>MSKSWPGTPLPFTESTNQTEPNHSCMPEFNQLVLSPAQTLSSIQNKPQNQNSPHSNGQFSLPQVNLISPQMILSTNTTQSTSIVTGSSQQVLNYRTNSLNNSLATFD</sequence>
<gene>
    <name evidence="2" type="ORF">CROQUDRAFT_95783</name>
</gene>
<dbReference type="Proteomes" id="UP000886653">
    <property type="component" value="Unassembled WGS sequence"/>
</dbReference>